<dbReference type="InterPro" id="IPR006644">
    <property type="entry name" value="Cadg"/>
</dbReference>
<organism evidence="3 4">
    <name type="scientific">Corticibacter populi</name>
    <dbReference type="NCBI Taxonomy" id="1550736"/>
    <lineage>
        <taxon>Bacteria</taxon>
        <taxon>Pseudomonadati</taxon>
        <taxon>Pseudomonadota</taxon>
        <taxon>Betaproteobacteria</taxon>
        <taxon>Burkholderiales</taxon>
        <taxon>Comamonadaceae</taxon>
        <taxon>Corticibacter</taxon>
    </lineage>
</organism>
<protein>
    <recommendedName>
        <fullName evidence="2">Ig-like domain-containing protein</fullName>
    </recommendedName>
</protein>
<keyword evidence="1" id="KW-0313">Glucose metabolism</keyword>
<dbReference type="SUPFAM" id="SSF75011">
    <property type="entry name" value="3-carboxy-cis,cis-mucoante lactonizing enzyme"/>
    <property type="match status" value="1"/>
</dbReference>
<dbReference type="EMBL" id="RDQO01000002">
    <property type="protein sequence ID" value="RMX06858.1"/>
    <property type="molecule type" value="Genomic_DNA"/>
</dbReference>
<dbReference type="SUPFAM" id="SSF82171">
    <property type="entry name" value="DPP6 N-terminal domain-like"/>
    <property type="match status" value="1"/>
</dbReference>
<dbReference type="InterPro" id="IPR050282">
    <property type="entry name" value="Cycloisomerase_2"/>
</dbReference>
<name>A0A3M6QV22_9BURK</name>
<dbReference type="InterPro" id="IPR015943">
    <property type="entry name" value="WD40/YVTN_repeat-like_dom_sf"/>
</dbReference>
<dbReference type="PANTHER" id="PTHR30344:SF1">
    <property type="entry name" value="6-PHOSPHOGLUCONOLACTONASE"/>
    <property type="match status" value="1"/>
</dbReference>
<dbReference type="Pfam" id="PF05345">
    <property type="entry name" value="He_PIG"/>
    <property type="match status" value="3"/>
</dbReference>
<accession>A0A3M6QV22</accession>
<dbReference type="Gene3D" id="2.130.10.10">
    <property type="entry name" value="YVTN repeat-like/Quinoprotein amine dehydrogenase"/>
    <property type="match status" value="5"/>
</dbReference>
<feature type="domain" description="Ig-like" evidence="2">
    <location>
        <begin position="2933"/>
        <end position="3018"/>
    </location>
</feature>
<evidence type="ECO:0000259" key="2">
    <source>
        <dbReference type="PROSITE" id="PS50835"/>
    </source>
</evidence>
<evidence type="ECO:0000313" key="3">
    <source>
        <dbReference type="EMBL" id="RMX06858.1"/>
    </source>
</evidence>
<comment type="caution">
    <text evidence="3">The sequence shown here is derived from an EMBL/GenBank/DDBJ whole genome shotgun (WGS) entry which is preliminary data.</text>
</comment>
<dbReference type="Proteomes" id="UP000278006">
    <property type="component" value="Unassembled WGS sequence"/>
</dbReference>
<dbReference type="InterPro" id="IPR001680">
    <property type="entry name" value="WD40_rpt"/>
</dbReference>
<dbReference type="SUPFAM" id="SSF69322">
    <property type="entry name" value="Tricorn protease domain 2"/>
    <property type="match status" value="1"/>
</dbReference>
<dbReference type="InterPro" id="IPR013783">
    <property type="entry name" value="Ig-like_fold"/>
</dbReference>
<dbReference type="PROSITE" id="PS50835">
    <property type="entry name" value="IG_LIKE"/>
    <property type="match status" value="1"/>
</dbReference>
<evidence type="ECO:0000313" key="4">
    <source>
        <dbReference type="Proteomes" id="UP000278006"/>
    </source>
</evidence>
<dbReference type="Gene3D" id="2.60.40.10">
    <property type="entry name" value="Immunoglobulins"/>
    <property type="match status" value="3"/>
</dbReference>
<sequence length="3287" mass="332531">MNDLTITVSTSGTSHALIIDGSTVLLENTGIIPGTTADNGYTYTVRVSGSTTTIVIAVDSSNIEEARQSEGVARLIDSIAYQAQGLDVSTSDVSVSLQLDETRYDGAQGNATEGRITSTIHITRDSDLPVAPNVGTGLTVETAESFDSSNGVPGADRVIYSVDGNYAYAAGAGSFAIFSVDASGRLTLVDSVAVDGMSEVGGLIASSDGKSVYSLSSNGQLVEMAVGSDGSLSYVNSYSVGSGSSGSLAISADGSQVYADSADRQIRVFTRDVSSGRLVVSQQFPASTIATTVYDALNDGTGNYRGATITISRGTGANASDDYTLNTSYDGGTLRYSDGELLFTDYSNWPYVEKSVATFIITDGTLTITFTEDVSTELVNRVLSQISFQTSTPENVTLTLNVGQTTQNIALDGSYELQPLQALQDAIRASTVIQAGNYLYIVNNGGSLWGNRTLEVYQRNGDGTWSVLDNGLQLSADTDWDAATDPIAVSADGLYVYLSARDSGTLDVYLLDAESGFLNPVNSIALPGDADNASDLILDAEGKTLYVLTDDGSVSIYSVSGSRLTLQGSVSGVASSGDMALSDDGLSLVVANGDNITRYSLAQTLDLGTSLAFASDLSIADNNSDKLADGVGNYAGASITIRPSTTSGSFDFEESNGLRLADGKILSNGSPIADFSTNEDGALTIIFTSETSTAIANLVLQQITYTNSDTAAAGSLITLSITVSDGELISDEQSVTLRVNTTPALDASAADGYTLDNAVSETAYSFTLFEGLFGDIDGDALTWSVSGLPDGLAFDALTRTISGSTTQTGSFNIIVTVADASGGTSSLELALEVTQVANRAPQVNTDATTSVSGTLTEGVAGSVTLDSSLFSEPDAVYGDSLIWTVSGLPDGVTFDAATLTLSGTATTVGDYTLTVMVTDQSGQSAQTELTMRVITAVEAENQAPNIGADADSLYYVAGTISGFGSTGTYVNGLVLSSDETILVVASSTGNNGNGTHYLNIYSRDTTTGELTLIQVFTQGAQDDPDTAVIELDGLQNVTSVTYSADGSQLYLTGYDTTGSTSNHALVAFNVNNDGTLSYVGHSDNIGEKVLHVSVDESTGTLYALSATTLYAYGVDSAGTFTQLSSHTPANGFGTAVTMRVVNDTAYVLSGSRLTVYSVADSGELSYVGQMARSGDQLTYTNADGISGDSVTIPNNALSGSISMTVSEQGYVYVVTTNGYLTTLQYDQAAGTLVYLNATSVYSQLGYYPYAVQISADGSVLYVASAASTTMVVYSIGDDGVPATYSSVALGATGISRFAVSADGTSIYGGKHLFFGNVTLSSIQAAGASASYTEGGAAIQPAANVNLSDAEYDAQGSYKGSTLEIVRTEGANAADVFDFQNANGLTLNGNTILLDGTAIASFESTEGKVTITFTADVSKETVNAVLHQISYANTSNDPGSRISLTLSVADDYAASQFGLLLYVSEINDPPTLQAIGSETSYVPGGSPTALFDDVMVSATESSQSITSITLTVSGLSDGYNESLGMAGDNAVFLIDGASSWPYFSIQTVDADGNVQQDWYSASISVSVDSDGMATVTITSSNGLPVDAAKALVESLTYANSAGSEATSGDRVITLTSIQDNGGTDVSGIDTTELTGITTTVSVGLSNTAPTATATGLTSTYVEGSDGVALLSDVTINPGEAGQAIGHLTFTVSGVKDGPSEVLTIDGTAIALVEGSGTTSSGHAYTVTLNTETGVATVSLGGAKDGTSDYANFYFTSSISLTDAQAMLESMTYANTSDDPTEGERNITLASLTDTGGTANGGVDTSALSIAATVTVSAINDAPTIDAQAAVVSYSVASTTVNLFGDVTLSTIEAGQNIHTITFTVSGASDGGSEILTVDNTAIALTAGSGTTVNGHIYSVIVDNDVVTVTINANGVLSTAAATSLIESTSYANNSNTQTAGARSIGLSIQDDGGTANGGSDSAVLTATAIVTVVENAAPSLDSSLGNHAFSIADSLTSITGLSNIAASAMNSAGSALYVASSDGSIAILAIDTQSGGLTLQQTLSTGLSSINTINISADGGTVFVLGNDGDALAIYTAADMQLQQTLVTENLVDFSIAEDGAIYAVDGNYSGLRVYTLDNGSYTLTQSIAASTSTEPYLFSGVRITVLGNYVYVATDPIADSLPNTLIVYQRASDSTLTALAHIRDGSDASLGSPLAIVASDDGGTVYVANDDRVSIFAFDSISNTLTQIGTIDSQSTIGAIALSADGRTLYVVHADSSIGRYQVSDDGQPILLETLQGETLTGATNIWAGSEGTLVVSGAGGVTSLSDRLADEIELTYGENTTIPLTDMLMLSDADYDILGDGSGNYNGAAIGIARSGGADASDSYGFADSNGLTYADGVISLAGTAIATLTVDGGALTVTFTADVSTATANLVLQQITYTNTSDDPGSSIALELTVTDQYDASTSVTLALAVTQVNDAPTLTSTGATTSHTEGGNATALFSGTAVATVESGQSITSLTLAASGISDGTAETLTIDGTAIALVAGSGTTGSGLAYTVTVADGSATITLASSTGITANAAAALVDAIAYANASDDPTAGARTITLTSISDDGGTDSGGSDTTALAISATVTVIAVNDAPTLTSTGATTSHTEGGSATALFSGTSIATVESGQSITSLTLTASGISDGTAETLTIDGTAIALVAGSGTTGSGLAYTVTVADGSATITLASSTGITANAAAALVDAIAYANASDDPTAGARTITLTSISDDGGTDSGGSNTTGLAISATVTVIAVNDAPTLISTGASTDYAASGNVVLLFSDTVVDTVEASQTVAALTFTAEGIADATEQLVIDDTAITLTDGNTGSTASGYTYSVSLASDGTATLTLTLGDAGLSTDAAAALIDAIAYQNASSSVSTGTRTVTLTSVQDNGGTSAAGNDTTALAISASITVINSAPQADATDYALSPLTQGDTYSATLPDSLFSDADGDTLNWSIDGLPEGLGFDANTLTISGSTTADAGSYTITITATDASGSTATQTLVLTVAAATPDALRTDIGHGWPASAGTSALATLADPFAAPDWSAQVARGAPLTSAALNATAWTRANSFSTADGLLDALRQPLWEDTPNVSAEVLFADGSTATPLVLLAAADAPALEAREARVVGQWVYDPSGNRMVAQLPEGLIASRQTIAALELRSADGRALPAGIRLDLTSGSIIAPGVRAAALDLLLVLRTTDGQSLSLPVHIAPAGARLAVASTQDDAIAIAAKPALSDQLRQGPASDLLHQAQTLLRQLAEAPPVHAEATDTTTNS</sequence>
<dbReference type="SMART" id="SM00736">
    <property type="entry name" value="CADG"/>
    <property type="match status" value="3"/>
</dbReference>
<dbReference type="InterPro" id="IPR007110">
    <property type="entry name" value="Ig-like_dom"/>
</dbReference>
<dbReference type="PANTHER" id="PTHR30344">
    <property type="entry name" value="6-PHOSPHOGLUCONOLACTONASE-RELATED"/>
    <property type="match status" value="1"/>
</dbReference>
<dbReference type="GO" id="GO:0017057">
    <property type="term" value="F:6-phosphogluconolactonase activity"/>
    <property type="evidence" value="ECO:0007669"/>
    <property type="project" value="TreeGrafter"/>
</dbReference>
<dbReference type="SUPFAM" id="SSF49313">
    <property type="entry name" value="Cadherin-like"/>
    <property type="match status" value="3"/>
</dbReference>
<proteinExistence type="predicted"/>
<gene>
    <name evidence="3" type="ORF">D8I35_10225</name>
</gene>
<evidence type="ECO:0000256" key="1">
    <source>
        <dbReference type="ARBA" id="ARBA00022526"/>
    </source>
</evidence>
<dbReference type="GO" id="GO:0006006">
    <property type="term" value="P:glucose metabolic process"/>
    <property type="evidence" value="ECO:0007669"/>
    <property type="project" value="UniProtKB-KW"/>
</dbReference>
<keyword evidence="1" id="KW-0119">Carbohydrate metabolism</keyword>
<keyword evidence="4" id="KW-1185">Reference proteome</keyword>
<dbReference type="SMART" id="SM00320">
    <property type="entry name" value="WD40"/>
    <property type="match status" value="5"/>
</dbReference>
<reference evidence="3 4" key="1">
    <citation type="submission" date="2018-10" db="EMBL/GenBank/DDBJ databases">
        <title>Draft genome of Cortibacter populi DSM10536.</title>
        <authorList>
            <person name="Bernier A.-M."/>
            <person name="Bernard K."/>
        </authorList>
    </citation>
    <scope>NUCLEOTIDE SEQUENCE [LARGE SCALE GENOMIC DNA]</scope>
    <source>
        <strain evidence="3 4">DSM 105136</strain>
    </source>
</reference>
<dbReference type="GO" id="GO:0016020">
    <property type="term" value="C:membrane"/>
    <property type="evidence" value="ECO:0007669"/>
    <property type="project" value="InterPro"/>
</dbReference>
<dbReference type="InterPro" id="IPR015919">
    <property type="entry name" value="Cadherin-like_sf"/>
</dbReference>
<dbReference type="GO" id="GO:0005509">
    <property type="term" value="F:calcium ion binding"/>
    <property type="evidence" value="ECO:0007669"/>
    <property type="project" value="InterPro"/>
</dbReference>